<feature type="compositionally biased region" description="Low complexity" evidence="8">
    <location>
        <begin position="389"/>
        <end position="412"/>
    </location>
</feature>
<dbReference type="GO" id="GO:0016579">
    <property type="term" value="P:protein deubiquitination"/>
    <property type="evidence" value="ECO:0007669"/>
    <property type="project" value="InterPro"/>
</dbReference>
<dbReference type="Gene3D" id="3.90.70.10">
    <property type="entry name" value="Cysteine proteinases"/>
    <property type="match status" value="1"/>
</dbReference>
<dbReference type="InterPro" id="IPR050185">
    <property type="entry name" value="Ub_carboxyl-term_hydrolase"/>
</dbReference>
<proteinExistence type="inferred from homology"/>
<feature type="compositionally biased region" description="Polar residues" evidence="8">
    <location>
        <begin position="702"/>
        <end position="716"/>
    </location>
</feature>
<sequence length="1227" mass="133156">MTDDSSSSRAPTPLATLKRQADVTPFTSQPHTVKAWLTKAKQAFDTSHQQWRVGKPPRSDARQIEAAYVAARLGAEFSKLARAHPGYKNMSIADKALFGEVEQQLSRMSSVQPEMVAWLEQREREWNDRFGALGQKTLHRSDATASTSRASTSRDTIDSSVHASGSSSGAGPTPAPVISITERLANLRASGMAMNNAKPTNGAGQTSIPRPVPLPMALRHAAAPKALQTLDLDGFDPSSSTSRRVDFVSGKAVERTGSAPPVIPQFKNWNELYNDGIAAGNGSGSSSSARSNDASPSPTGATFDSRFPGLDDFEKLSGSSYSFPAVPSFEPGAKAGGGSVVSSGFLAPLRPSTSASTSGYPSTPPPRPDLPSALVPGGRRAAPPPPLPSSSSSSQPSSRARSGSSDSTSLLSRPPPAPPSSGATRHFDIPFTNEVTPMALHHYLHQALAESDRGPRVLLLDVRSREEYSRGRIKGESVCLEPIILRNGISSSDLESALTLSPNHEQRLFAARNCYDVVIIYDRASTTLPTLAPHSTSSEAQRVLWNLVTAIYEREFQKSLKRQPVLLKGGWEAWEMHVSSKEAEGDGLRAATGPSERRGSAGSESNLNRDELKRANRKTSIVTNPGGTTVMRNGAGTPSFNAGSPTFSSNGFFSAPSSSFASSSSMPSSAGALGSGLISPRLTMPPQAAQPSTVRPSFDSGYVSSGYNPSSSTTAYSPHPPQPYLNGMSSSQSLSYPSPSLNGSPRMSQTFDSYGDLHSQSSRLFNPRGSIDYPQLHGKVLPSLPPPTGSMRPSGAPALPPTPLTRPPAVRAAPQRSNSSYTGVSINSYSSNHSNFPSNFSFDNNAVGLTGLKNLGNTCYMNSTIQCLSAAIPFARYFKDRSYQRDINFTNPLGTRGALADAVSELIRAIWAQQYMFLSPVTFRENICRFAPQFRGSDQHDAQEFLGFLLDGLHEDLNYVTNKPAPIEMTPDREHDLETLPPQLMSDREWDIYKMRNDSFVVQCFQGQFRNQLKCLTCGKTSTTYNTFMPLSIPIPSGRGITKTTLYECIQGFVREEILDKDDAWFCPRCKTNRKATKKLSLSRLPPILVIHLKRFSFHGPFSDKVRNPIQIYGRKEKQADVSRDDVQIETFVQYPLSGLDLTPFIPPPLMDMRSNASSSKVPPKGYVYDLFGVTNHYGNLSSGHYTAYVRNGRDWYNIGDSKVTPVDPRIVEGNKSAYILYLALRQ</sequence>
<feature type="compositionally biased region" description="Low complexity" evidence="8">
    <location>
        <begin position="729"/>
        <end position="741"/>
    </location>
</feature>
<dbReference type="PROSITE" id="PS50235">
    <property type="entry name" value="USP_3"/>
    <property type="match status" value="1"/>
</dbReference>
<dbReference type="Pfam" id="PF00443">
    <property type="entry name" value="UCH"/>
    <property type="match status" value="1"/>
</dbReference>
<comment type="catalytic activity">
    <reaction evidence="1">
        <text>Thiol-dependent hydrolysis of ester, thioester, amide, peptide and isopeptide bonds formed by the C-terminal Gly of ubiquitin (a 76-residue protein attached to proteins as an intracellular targeting signal).</text>
        <dbReference type="EC" id="3.4.19.12"/>
    </reaction>
</comment>
<evidence type="ECO:0000313" key="12">
    <source>
        <dbReference type="Proteomes" id="UP000249464"/>
    </source>
</evidence>
<dbReference type="AlphaFoldDB" id="A0A2X0LWS1"/>
<gene>
    <name evidence="11" type="primary">BQ5605_C012g06862</name>
    <name evidence="11" type="ORF">BQ5605_C012G06862</name>
</gene>
<dbReference type="InterPro" id="IPR038765">
    <property type="entry name" value="Papain-like_cys_pep_sf"/>
</dbReference>
<evidence type="ECO:0000256" key="8">
    <source>
        <dbReference type="SAM" id="MobiDB-lite"/>
    </source>
</evidence>
<dbReference type="SUPFAM" id="SSF52821">
    <property type="entry name" value="Rhodanese/Cell cycle control phosphatase"/>
    <property type="match status" value="1"/>
</dbReference>
<feature type="region of interest" description="Disordered" evidence="8">
    <location>
        <begin position="1"/>
        <end position="28"/>
    </location>
</feature>
<feature type="region of interest" description="Disordered" evidence="8">
    <location>
        <begin position="137"/>
        <end position="176"/>
    </location>
</feature>
<evidence type="ECO:0000256" key="4">
    <source>
        <dbReference type="ARBA" id="ARBA00022670"/>
    </source>
</evidence>
<feature type="region of interest" description="Disordered" evidence="8">
    <location>
        <begin position="658"/>
        <end position="821"/>
    </location>
</feature>
<dbReference type="InterPro" id="IPR036873">
    <property type="entry name" value="Rhodanese-like_dom_sf"/>
</dbReference>
<reference evidence="11 12" key="1">
    <citation type="submission" date="2016-11" db="EMBL/GenBank/DDBJ databases">
        <authorList>
            <person name="Jaros S."/>
            <person name="Januszkiewicz K."/>
            <person name="Wedrychowicz H."/>
        </authorList>
    </citation>
    <scope>NUCLEOTIDE SEQUENCE [LARGE SCALE GENOMIC DNA]</scope>
</reference>
<dbReference type="SMART" id="SM00450">
    <property type="entry name" value="RHOD"/>
    <property type="match status" value="1"/>
</dbReference>
<dbReference type="STRING" id="796604.A0A2X0LWS1"/>
<feature type="region of interest" description="Disordered" evidence="8">
    <location>
        <begin position="351"/>
        <end position="428"/>
    </location>
</feature>
<feature type="compositionally biased region" description="Low complexity" evidence="8">
    <location>
        <begin position="143"/>
        <end position="172"/>
    </location>
</feature>
<feature type="compositionally biased region" description="Low complexity" evidence="8">
    <location>
        <begin position="280"/>
        <end position="298"/>
    </location>
</feature>
<name>A0A2X0LWS1_9BASI</name>
<dbReference type="SUPFAM" id="SSF54001">
    <property type="entry name" value="Cysteine proteinases"/>
    <property type="match status" value="1"/>
</dbReference>
<feature type="region of interest" description="Disordered" evidence="8">
    <location>
        <begin position="280"/>
        <end position="308"/>
    </location>
</feature>
<dbReference type="Pfam" id="PF00581">
    <property type="entry name" value="Rhodanese"/>
    <property type="match status" value="1"/>
</dbReference>
<evidence type="ECO:0000256" key="5">
    <source>
        <dbReference type="ARBA" id="ARBA00022786"/>
    </source>
</evidence>
<dbReference type="EMBL" id="FQNC01000014">
    <property type="protein sequence ID" value="SGY16385.1"/>
    <property type="molecule type" value="Genomic_DNA"/>
</dbReference>
<feature type="domain" description="Rhodanese" evidence="9">
    <location>
        <begin position="453"/>
        <end position="583"/>
    </location>
</feature>
<keyword evidence="12" id="KW-1185">Reference proteome</keyword>
<dbReference type="InterPro" id="IPR028889">
    <property type="entry name" value="USP"/>
</dbReference>
<evidence type="ECO:0000256" key="2">
    <source>
        <dbReference type="ARBA" id="ARBA00009085"/>
    </source>
</evidence>
<feature type="compositionally biased region" description="Polar residues" evidence="8">
    <location>
        <begin position="351"/>
        <end position="360"/>
    </location>
</feature>
<feature type="region of interest" description="Disordered" evidence="8">
    <location>
        <begin position="582"/>
        <end position="642"/>
    </location>
</feature>
<keyword evidence="7" id="KW-0788">Thiol protease</keyword>
<protein>
    <recommendedName>
        <fullName evidence="3">ubiquitinyl hydrolase 1</fullName>
        <ecNumber evidence="3">3.4.19.12</ecNumber>
    </recommendedName>
</protein>
<feature type="compositionally biased region" description="Polar residues" evidence="8">
    <location>
        <begin position="618"/>
        <end position="642"/>
    </location>
</feature>
<dbReference type="Proteomes" id="UP000249464">
    <property type="component" value="Unassembled WGS sequence"/>
</dbReference>
<keyword evidence="4" id="KW-0645">Protease</keyword>
<dbReference type="PANTHER" id="PTHR21646">
    <property type="entry name" value="UBIQUITIN CARBOXYL-TERMINAL HYDROLASE"/>
    <property type="match status" value="1"/>
</dbReference>
<dbReference type="PROSITE" id="PS00973">
    <property type="entry name" value="USP_2"/>
    <property type="match status" value="1"/>
</dbReference>
<evidence type="ECO:0000256" key="6">
    <source>
        <dbReference type="ARBA" id="ARBA00022801"/>
    </source>
</evidence>
<evidence type="ECO:0000256" key="3">
    <source>
        <dbReference type="ARBA" id="ARBA00012759"/>
    </source>
</evidence>
<accession>A0A2X0LWS1</accession>
<evidence type="ECO:0000256" key="7">
    <source>
        <dbReference type="ARBA" id="ARBA00022807"/>
    </source>
</evidence>
<dbReference type="PROSITE" id="PS00972">
    <property type="entry name" value="USP_1"/>
    <property type="match status" value="1"/>
</dbReference>
<feature type="compositionally biased region" description="Polar residues" evidence="8">
    <location>
        <begin position="1"/>
        <end position="10"/>
    </location>
</feature>
<feature type="compositionally biased region" description="Low complexity" evidence="8">
    <location>
        <begin position="658"/>
        <end position="679"/>
    </location>
</feature>
<dbReference type="GO" id="GO:0004843">
    <property type="term" value="F:cysteine-type deubiquitinase activity"/>
    <property type="evidence" value="ECO:0007669"/>
    <property type="project" value="UniProtKB-EC"/>
</dbReference>
<keyword evidence="5" id="KW-0833">Ubl conjugation pathway</keyword>
<feature type="compositionally biased region" description="Low complexity" evidence="8">
    <location>
        <begin position="370"/>
        <end position="381"/>
    </location>
</feature>
<evidence type="ECO:0000259" key="9">
    <source>
        <dbReference type="PROSITE" id="PS50206"/>
    </source>
</evidence>
<evidence type="ECO:0000313" key="11">
    <source>
        <dbReference type="EMBL" id="SGY16385.1"/>
    </source>
</evidence>
<feature type="domain" description="USP" evidence="10">
    <location>
        <begin position="850"/>
        <end position="1226"/>
    </location>
</feature>
<dbReference type="InterPro" id="IPR001763">
    <property type="entry name" value="Rhodanese-like_dom"/>
</dbReference>
<organism evidence="11 12">
    <name type="scientific">Microbotryum silenes-dioicae</name>
    <dbReference type="NCBI Taxonomy" id="796604"/>
    <lineage>
        <taxon>Eukaryota</taxon>
        <taxon>Fungi</taxon>
        <taxon>Dikarya</taxon>
        <taxon>Basidiomycota</taxon>
        <taxon>Pucciniomycotina</taxon>
        <taxon>Microbotryomycetes</taxon>
        <taxon>Microbotryales</taxon>
        <taxon>Microbotryaceae</taxon>
        <taxon>Microbotryum</taxon>
    </lineage>
</organism>
<dbReference type="InterPro" id="IPR001394">
    <property type="entry name" value="Peptidase_C19_UCH"/>
</dbReference>
<dbReference type="PANTHER" id="PTHR21646:SF95">
    <property type="entry name" value="UBIQUITIN CARBOXYL-TERMINAL HYDROLASE 4-RELATED"/>
    <property type="match status" value="1"/>
</dbReference>
<evidence type="ECO:0000259" key="10">
    <source>
        <dbReference type="PROSITE" id="PS50235"/>
    </source>
</evidence>
<keyword evidence="6" id="KW-0378">Hydrolase</keyword>
<comment type="similarity">
    <text evidence="2">Belongs to the peptidase C19 family.</text>
</comment>
<dbReference type="PROSITE" id="PS50206">
    <property type="entry name" value="RHODANESE_3"/>
    <property type="match status" value="1"/>
</dbReference>
<dbReference type="CDD" id="cd02674">
    <property type="entry name" value="Peptidase_C19R"/>
    <property type="match status" value="1"/>
</dbReference>
<feature type="compositionally biased region" description="Polar residues" evidence="8">
    <location>
        <begin position="742"/>
        <end position="764"/>
    </location>
</feature>
<dbReference type="Gene3D" id="3.40.250.10">
    <property type="entry name" value="Rhodanese-like domain"/>
    <property type="match status" value="1"/>
</dbReference>
<evidence type="ECO:0000256" key="1">
    <source>
        <dbReference type="ARBA" id="ARBA00000707"/>
    </source>
</evidence>
<dbReference type="InterPro" id="IPR018200">
    <property type="entry name" value="USP_CS"/>
</dbReference>
<dbReference type="GO" id="GO:0006508">
    <property type="term" value="P:proteolysis"/>
    <property type="evidence" value="ECO:0007669"/>
    <property type="project" value="UniProtKB-KW"/>
</dbReference>
<dbReference type="EC" id="3.4.19.12" evidence="3"/>